<name>A0ACD3A5L0_9AGAR</name>
<evidence type="ECO:0000313" key="1">
    <source>
        <dbReference type="EMBL" id="TFK60112.1"/>
    </source>
</evidence>
<accession>A0ACD3A5L0</accession>
<protein>
    <submittedName>
        <fullName evidence="1">Uncharacterized protein</fullName>
    </submittedName>
</protein>
<reference evidence="1 2" key="1">
    <citation type="journal article" date="2019" name="Nat. Ecol. Evol.">
        <title>Megaphylogeny resolves global patterns of mushroom evolution.</title>
        <authorList>
            <person name="Varga T."/>
            <person name="Krizsan K."/>
            <person name="Foldi C."/>
            <person name="Dima B."/>
            <person name="Sanchez-Garcia M."/>
            <person name="Sanchez-Ramirez S."/>
            <person name="Szollosi G.J."/>
            <person name="Szarkandi J.G."/>
            <person name="Papp V."/>
            <person name="Albert L."/>
            <person name="Andreopoulos W."/>
            <person name="Angelini C."/>
            <person name="Antonin V."/>
            <person name="Barry K.W."/>
            <person name="Bougher N.L."/>
            <person name="Buchanan P."/>
            <person name="Buyck B."/>
            <person name="Bense V."/>
            <person name="Catcheside P."/>
            <person name="Chovatia M."/>
            <person name="Cooper J."/>
            <person name="Damon W."/>
            <person name="Desjardin D."/>
            <person name="Finy P."/>
            <person name="Geml J."/>
            <person name="Haridas S."/>
            <person name="Hughes K."/>
            <person name="Justo A."/>
            <person name="Karasinski D."/>
            <person name="Kautmanova I."/>
            <person name="Kiss B."/>
            <person name="Kocsube S."/>
            <person name="Kotiranta H."/>
            <person name="LaButti K.M."/>
            <person name="Lechner B.E."/>
            <person name="Liimatainen K."/>
            <person name="Lipzen A."/>
            <person name="Lukacs Z."/>
            <person name="Mihaltcheva S."/>
            <person name="Morgado L.N."/>
            <person name="Niskanen T."/>
            <person name="Noordeloos M.E."/>
            <person name="Ohm R.A."/>
            <person name="Ortiz-Santana B."/>
            <person name="Ovrebo C."/>
            <person name="Racz N."/>
            <person name="Riley R."/>
            <person name="Savchenko A."/>
            <person name="Shiryaev A."/>
            <person name="Soop K."/>
            <person name="Spirin V."/>
            <person name="Szebenyi C."/>
            <person name="Tomsovsky M."/>
            <person name="Tulloss R.E."/>
            <person name="Uehling J."/>
            <person name="Grigoriev I.V."/>
            <person name="Vagvolgyi C."/>
            <person name="Papp T."/>
            <person name="Martin F.M."/>
            <person name="Miettinen O."/>
            <person name="Hibbett D.S."/>
            <person name="Nagy L.G."/>
        </authorList>
    </citation>
    <scope>NUCLEOTIDE SEQUENCE [LARGE SCALE GENOMIC DNA]</scope>
    <source>
        <strain evidence="1 2">NL-1719</strain>
    </source>
</reference>
<sequence>MADVPTDILLFIIELVCKEDASTLKTLSLTSVIFRDLCQQRLFKSVRLKNSILVKYNPTIPPLFLSKFHDVVTNSPRIASYIRELKIGQYSMPASGGLRHYRPGVPMLWMIDHSTVISQIFDALESSPIRAFAFTSRRRIGWNELDEHFRVSLSRILRNPSFETISIDGLTIPGHFFADFTSLREVTLLRLDLLPGTVDLPPSTRTHLISHLTFSLNLQYDLDGAELPKIKCLGPIIGLDLSSIEVLDVELNFGLVPELSRHLLHLRTLRYLKLSTHPYGE</sequence>
<dbReference type="EMBL" id="ML208829">
    <property type="protein sequence ID" value="TFK60112.1"/>
    <property type="molecule type" value="Genomic_DNA"/>
</dbReference>
<evidence type="ECO:0000313" key="2">
    <source>
        <dbReference type="Proteomes" id="UP000308600"/>
    </source>
</evidence>
<dbReference type="Proteomes" id="UP000308600">
    <property type="component" value="Unassembled WGS sequence"/>
</dbReference>
<gene>
    <name evidence="1" type="ORF">BDN72DRAFT_550073</name>
</gene>
<organism evidence="1 2">
    <name type="scientific">Pluteus cervinus</name>
    <dbReference type="NCBI Taxonomy" id="181527"/>
    <lineage>
        <taxon>Eukaryota</taxon>
        <taxon>Fungi</taxon>
        <taxon>Dikarya</taxon>
        <taxon>Basidiomycota</taxon>
        <taxon>Agaricomycotina</taxon>
        <taxon>Agaricomycetes</taxon>
        <taxon>Agaricomycetidae</taxon>
        <taxon>Agaricales</taxon>
        <taxon>Pluteineae</taxon>
        <taxon>Pluteaceae</taxon>
        <taxon>Pluteus</taxon>
    </lineage>
</organism>
<keyword evidence="2" id="KW-1185">Reference proteome</keyword>
<proteinExistence type="predicted"/>